<reference evidence="2" key="1">
    <citation type="journal article" date="2016" name="Nat. Biotechnol.">
        <title>Sequencing wild and cultivated cassava and related species reveals extensive interspecific hybridization and genetic diversity.</title>
        <authorList>
            <person name="Bredeson J.V."/>
            <person name="Lyons J.B."/>
            <person name="Prochnik S.E."/>
            <person name="Wu G.A."/>
            <person name="Ha C.M."/>
            <person name="Edsinger-Gonzales E."/>
            <person name="Grimwood J."/>
            <person name="Schmutz J."/>
            <person name="Rabbi I.Y."/>
            <person name="Egesi C."/>
            <person name="Nauluvula P."/>
            <person name="Lebot V."/>
            <person name="Ndunguru J."/>
            <person name="Mkamilo G."/>
            <person name="Bart R.S."/>
            <person name="Setter T.L."/>
            <person name="Gleadow R.M."/>
            <person name="Kulakow P."/>
            <person name="Ferguson M.E."/>
            <person name="Rounsley S."/>
            <person name="Rokhsar D.S."/>
        </authorList>
    </citation>
    <scope>NUCLEOTIDE SEQUENCE [LARGE SCALE GENOMIC DNA]</scope>
    <source>
        <strain evidence="2">cv. AM560-2</strain>
    </source>
</reference>
<protein>
    <submittedName>
        <fullName evidence="1">Uncharacterized protein</fullName>
    </submittedName>
</protein>
<dbReference type="EMBL" id="CM004397">
    <property type="protein sequence ID" value="KAG8643102.1"/>
    <property type="molecule type" value="Genomic_DNA"/>
</dbReference>
<comment type="caution">
    <text evidence="1">The sequence shown here is derived from an EMBL/GenBank/DDBJ whole genome shotgun (WGS) entry which is preliminary data.</text>
</comment>
<sequence length="56" mass="6421">MAAYCKRVFGILFGLLSFYLSFRNVVVLMLVSSSTMPQMQRRNPSSYSQQVIDILL</sequence>
<dbReference type="Proteomes" id="UP000091857">
    <property type="component" value="Chromosome 11"/>
</dbReference>
<evidence type="ECO:0000313" key="1">
    <source>
        <dbReference type="EMBL" id="KAG8643102.1"/>
    </source>
</evidence>
<gene>
    <name evidence="1" type="ORF">MANES_11G003950v8</name>
</gene>
<name>A0ACB7GS26_MANES</name>
<accession>A0ACB7GS26</accession>
<organism evidence="1 2">
    <name type="scientific">Manihot esculenta</name>
    <name type="common">Cassava</name>
    <name type="synonym">Jatropha manihot</name>
    <dbReference type="NCBI Taxonomy" id="3983"/>
    <lineage>
        <taxon>Eukaryota</taxon>
        <taxon>Viridiplantae</taxon>
        <taxon>Streptophyta</taxon>
        <taxon>Embryophyta</taxon>
        <taxon>Tracheophyta</taxon>
        <taxon>Spermatophyta</taxon>
        <taxon>Magnoliopsida</taxon>
        <taxon>eudicotyledons</taxon>
        <taxon>Gunneridae</taxon>
        <taxon>Pentapetalae</taxon>
        <taxon>rosids</taxon>
        <taxon>fabids</taxon>
        <taxon>Malpighiales</taxon>
        <taxon>Euphorbiaceae</taxon>
        <taxon>Crotonoideae</taxon>
        <taxon>Manihoteae</taxon>
        <taxon>Manihot</taxon>
    </lineage>
</organism>
<evidence type="ECO:0000313" key="2">
    <source>
        <dbReference type="Proteomes" id="UP000091857"/>
    </source>
</evidence>
<keyword evidence="2" id="KW-1185">Reference proteome</keyword>
<proteinExistence type="predicted"/>